<accession>A0A433SZ50</accession>
<feature type="domain" description="C2H2-type" evidence="7">
    <location>
        <begin position="56"/>
        <end position="83"/>
    </location>
</feature>
<keyword evidence="4" id="KW-0862">Zinc</keyword>
<feature type="region of interest" description="Disordered" evidence="6">
    <location>
        <begin position="276"/>
        <end position="298"/>
    </location>
</feature>
<dbReference type="Pfam" id="PF13912">
    <property type="entry name" value="zf-C2H2_6"/>
    <property type="match status" value="1"/>
</dbReference>
<dbReference type="SMART" id="SM00355">
    <property type="entry name" value="ZnF_C2H2"/>
    <property type="match status" value="8"/>
</dbReference>
<feature type="domain" description="C2H2-type" evidence="7">
    <location>
        <begin position="196"/>
        <end position="219"/>
    </location>
</feature>
<evidence type="ECO:0000256" key="2">
    <source>
        <dbReference type="ARBA" id="ARBA00022737"/>
    </source>
</evidence>
<dbReference type="Gene3D" id="3.30.160.60">
    <property type="entry name" value="Classic Zinc Finger"/>
    <property type="match status" value="7"/>
</dbReference>
<protein>
    <recommendedName>
        <fullName evidence="7">C2H2-type domain-containing protein</fullName>
    </recommendedName>
</protein>
<dbReference type="PANTHER" id="PTHR23226">
    <property type="entry name" value="ZINC FINGER AND SCAN DOMAIN-CONTAINING"/>
    <property type="match status" value="1"/>
</dbReference>
<dbReference type="GO" id="GO:0008270">
    <property type="term" value="F:zinc ion binding"/>
    <property type="evidence" value="ECO:0007669"/>
    <property type="project" value="UniProtKB-KW"/>
</dbReference>
<keyword evidence="2" id="KW-0677">Repeat</keyword>
<evidence type="ECO:0000256" key="6">
    <source>
        <dbReference type="SAM" id="MobiDB-lite"/>
    </source>
</evidence>
<gene>
    <name evidence="8" type="ORF">EGW08_017665</name>
</gene>
<evidence type="ECO:0000313" key="8">
    <source>
        <dbReference type="EMBL" id="RUS74584.1"/>
    </source>
</evidence>
<feature type="non-terminal residue" evidence="8">
    <location>
        <position position="1"/>
    </location>
</feature>
<comment type="caution">
    <text evidence="8">The sequence shown here is derived from an EMBL/GenBank/DDBJ whole genome shotgun (WGS) entry which is preliminary data.</text>
</comment>
<dbReference type="SUPFAM" id="SSF57667">
    <property type="entry name" value="beta-beta-alpha zinc fingers"/>
    <property type="match status" value="4"/>
</dbReference>
<evidence type="ECO:0000256" key="1">
    <source>
        <dbReference type="ARBA" id="ARBA00022723"/>
    </source>
</evidence>
<keyword evidence="9" id="KW-1185">Reference proteome</keyword>
<keyword evidence="1" id="KW-0479">Metal-binding</keyword>
<evidence type="ECO:0000256" key="5">
    <source>
        <dbReference type="PROSITE-ProRule" id="PRU00042"/>
    </source>
</evidence>
<dbReference type="AlphaFoldDB" id="A0A433SZ50"/>
<organism evidence="8 9">
    <name type="scientific">Elysia chlorotica</name>
    <name type="common">Eastern emerald elysia</name>
    <name type="synonym">Sea slug</name>
    <dbReference type="NCBI Taxonomy" id="188477"/>
    <lineage>
        <taxon>Eukaryota</taxon>
        <taxon>Metazoa</taxon>
        <taxon>Spiralia</taxon>
        <taxon>Lophotrochozoa</taxon>
        <taxon>Mollusca</taxon>
        <taxon>Gastropoda</taxon>
        <taxon>Heterobranchia</taxon>
        <taxon>Euthyneura</taxon>
        <taxon>Panpulmonata</taxon>
        <taxon>Sacoglossa</taxon>
        <taxon>Placobranchoidea</taxon>
        <taxon>Plakobranchidae</taxon>
        <taxon>Elysia</taxon>
    </lineage>
</organism>
<dbReference type="InterPro" id="IPR013087">
    <property type="entry name" value="Znf_C2H2_type"/>
</dbReference>
<dbReference type="FunFam" id="3.30.160.60:FF:002343">
    <property type="entry name" value="Zinc finger protein 33A"/>
    <property type="match status" value="1"/>
</dbReference>
<dbReference type="Pfam" id="PF00096">
    <property type="entry name" value="zf-C2H2"/>
    <property type="match status" value="4"/>
</dbReference>
<evidence type="ECO:0000259" key="7">
    <source>
        <dbReference type="PROSITE" id="PS50157"/>
    </source>
</evidence>
<dbReference type="PROSITE" id="PS50157">
    <property type="entry name" value="ZINC_FINGER_C2H2_2"/>
    <property type="match status" value="8"/>
</dbReference>
<evidence type="ECO:0000256" key="4">
    <source>
        <dbReference type="ARBA" id="ARBA00022833"/>
    </source>
</evidence>
<feature type="domain" description="C2H2-type" evidence="7">
    <location>
        <begin position="112"/>
        <end position="139"/>
    </location>
</feature>
<feature type="domain" description="C2H2-type" evidence="7">
    <location>
        <begin position="168"/>
        <end position="195"/>
    </location>
</feature>
<dbReference type="OrthoDB" id="6141094at2759"/>
<feature type="compositionally biased region" description="Polar residues" evidence="6">
    <location>
        <begin position="276"/>
        <end position="287"/>
    </location>
</feature>
<dbReference type="InterPro" id="IPR036236">
    <property type="entry name" value="Znf_C2H2_sf"/>
</dbReference>
<proteinExistence type="predicted"/>
<sequence length="434" mass="48409">CTLCLAQFSSNRELIQHHKDVHPGEMPWECDVCSKRYHKKVAMKAHMRVHNAMARYQCSTCKKLVFYDSLTLFHRRIHTGEKPNVCPICGQRFRQGSTMQAHMKRHTHDKPFICRYCRMRFAYQDEVTEHELAHAHNKKWQCDECGMRFKNQSLLARHCRRHTNERPFVCEICSKSFVQSGSLRAHMRSHTNEKPYYCRMCSKAYATSGTLLLHIRKVHNLAAKTVKEVFPVNKYIEDQKVFTIRNKTLLGNEMVVHSDGMTAGGERFTVVVDESSNANTSSAQQISGDKPSTDSMSSNLEDAIHGDTEPPPNVIVVTSEGEFSVTPSTQVDVVVGSDNAHVETVAQAFSKPARDAETEVLTKLEPLGDIWNTQEDDSEPVQVAAEVDISSHSLHSAQDRQEAALGLAELSLFGAGAAGANANSGESTSTSASA</sequence>
<feature type="non-terminal residue" evidence="8">
    <location>
        <position position="434"/>
    </location>
</feature>
<feature type="domain" description="C2H2-type" evidence="7">
    <location>
        <begin position="84"/>
        <end position="111"/>
    </location>
</feature>
<feature type="domain" description="C2H2-type" evidence="7">
    <location>
        <begin position="1"/>
        <end position="27"/>
    </location>
</feature>
<dbReference type="FunFam" id="3.30.160.60:FF:000446">
    <property type="entry name" value="Zinc finger protein"/>
    <property type="match status" value="1"/>
</dbReference>
<dbReference type="FunFam" id="3.30.160.60:FF:001443">
    <property type="entry name" value="Zinc finger protein 668"/>
    <property type="match status" value="1"/>
</dbReference>
<reference evidence="8 9" key="1">
    <citation type="submission" date="2019-01" db="EMBL/GenBank/DDBJ databases">
        <title>A draft genome assembly of the solar-powered sea slug Elysia chlorotica.</title>
        <authorList>
            <person name="Cai H."/>
            <person name="Li Q."/>
            <person name="Fang X."/>
            <person name="Li J."/>
            <person name="Curtis N.E."/>
            <person name="Altenburger A."/>
            <person name="Shibata T."/>
            <person name="Feng M."/>
            <person name="Maeda T."/>
            <person name="Schwartz J.A."/>
            <person name="Shigenobu S."/>
            <person name="Lundholm N."/>
            <person name="Nishiyama T."/>
            <person name="Yang H."/>
            <person name="Hasebe M."/>
            <person name="Li S."/>
            <person name="Pierce S.K."/>
            <person name="Wang J."/>
        </authorList>
    </citation>
    <scope>NUCLEOTIDE SEQUENCE [LARGE SCALE GENOMIC DNA]</scope>
    <source>
        <strain evidence="8">EC2010</strain>
        <tissue evidence="8">Whole organism of an adult</tissue>
    </source>
</reference>
<dbReference type="STRING" id="188477.A0A433SZ50"/>
<keyword evidence="3 5" id="KW-0863">Zinc-finger</keyword>
<name>A0A433SZ50_ELYCH</name>
<evidence type="ECO:0000313" key="9">
    <source>
        <dbReference type="Proteomes" id="UP000271974"/>
    </source>
</evidence>
<dbReference type="EMBL" id="RQTK01000818">
    <property type="protein sequence ID" value="RUS74584.1"/>
    <property type="molecule type" value="Genomic_DNA"/>
</dbReference>
<dbReference type="PROSITE" id="PS00028">
    <property type="entry name" value="ZINC_FINGER_C2H2_1"/>
    <property type="match status" value="8"/>
</dbReference>
<evidence type="ECO:0000256" key="3">
    <source>
        <dbReference type="ARBA" id="ARBA00022771"/>
    </source>
</evidence>
<dbReference type="Proteomes" id="UP000271974">
    <property type="component" value="Unassembled WGS sequence"/>
</dbReference>
<feature type="domain" description="C2H2-type" evidence="7">
    <location>
        <begin position="28"/>
        <end position="55"/>
    </location>
</feature>
<feature type="domain" description="C2H2-type" evidence="7">
    <location>
        <begin position="140"/>
        <end position="167"/>
    </location>
</feature>